<evidence type="ECO:0000256" key="4">
    <source>
        <dbReference type="ARBA" id="ARBA00022692"/>
    </source>
</evidence>
<dbReference type="CDD" id="cd06261">
    <property type="entry name" value="TM_PBP2"/>
    <property type="match status" value="1"/>
</dbReference>
<feature type="transmembrane region" description="Helical" evidence="7">
    <location>
        <begin position="143"/>
        <end position="161"/>
    </location>
</feature>
<evidence type="ECO:0000256" key="5">
    <source>
        <dbReference type="ARBA" id="ARBA00022989"/>
    </source>
</evidence>
<keyword evidence="3" id="KW-1003">Cell membrane</keyword>
<dbReference type="Gene3D" id="1.10.3720.10">
    <property type="entry name" value="MetI-like"/>
    <property type="match status" value="1"/>
</dbReference>
<dbReference type="PROSITE" id="PS50928">
    <property type="entry name" value="ABC_TM1"/>
    <property type="match status" value="1"/>
</dbReference>
<organism evidence="9 10">
    <name type="scientific">Candidatus Alectryocaccomicrobium excrementavium</name>
    <dbReference type="NCBI Taxonomy" id="2840668"/>
    <lineage>
        <taxon>Bacteria</taxon>
        <taxon>Bacillati</taxon>
        <taxon>Bacillota</taxon>
        <taxon>Clostridia</taxon>
        <taxon>Candidatus Alectryocaccomicrobium</taxon>
    </lineage>
</organism>
<keyword evidence="4 7" id="KW-0812">Transmembrane</keyword>
<feature type="transmembrane region" description="Helical" evidence="7">
    <location>
        <begin position="78"/>
        <end position="97"/>
    </location>
</feature>
<reference evidence="9" key="1">
    <citation type="submission" date="2020-10" db="EMBL/GenBank/DDBJ databases">
        <authorList>
            <person name="Gilroy R."/>
        </authorList>
    </citation>
    <scope>NUCLEOTIDE SEQUENCE</scope>
    <source>
        <strain evidence="9">13766</strain>
    </source>
</reference>
<dbReference type="Pfam" id="PF00528">
    <property type="entry name" value="BPD_transp_1"/>
    <property type="match status" value="1"/>
</dbReference>
<feature type="transmembrane region" description="Helical" evidence="7">
    <location>
        <begin position="109"/>
        <end position="131"/>
    </location>
</feature>
<dbReference type="InterPro" id="IPR000515">
    <property type="entry name" value="MetI-like"/>
</dbReference>
<evidence type="ECO:0000256" key="1">
    <source>
        <dbReference type="ARBA" id="ARBA00004651"/>
    </source>
</evidence>
<evidence type="ECO:0000256" key="2">
    <source>
        <dbReference type="ARBA" id="ARBA00022448"/>
    </source>
</evidence>
<gene>
    <name evidence="9" type="ORF">IAA84_09950</name>
</gene>
<feature type="transmembrane region" description="Helical" evidence="7">
    <location>
        <begin position="261"/>
        <end position="280"/>
    </location>
</feature>
<sequence>MIRSSRSDKIFLSVNNIVLGIFLLTVLYPIWIVLVSSFSDPTYVSAGKVWLWPVGFSLDGYRAILDYKTIVSGFGNSIVIMVLGTVLCIVVTLLGGYPLSRRELAGKKAILFLFTFTMYFSGGIIPSFLLIRDLGLMNSLGALIIPTAINVWNIILMKTYFQTSVPEELLQAAKIDGCDDFRYLVQIGIPLAVPIIAVLALFTAVGQWNSYFSAMLYINETEKFPLQLVLRDILVANSTNTTAIGQNIESLKRKQELVESLKYSVIVASSAPLLILYPFVQRFFIKGIMVGSLKG</sequence>
<dbReference type="AlphaFoldDB" id="A0A9D1K6G2"/>
<dbReference type="GO" id="GO:0055085">
    <property type="term" value="P:transmembrane transport"/>
    <property type="evidence" value="ECO:0007669"/>
    <property type="project" value="InterPro"/>
</dbReference>
<comment type="caution">
    <text evidence="9">The sequence shown here is derived from an EMBL/GenBank/DDBJ whole genome shotgun (WGS) entry which is preliminary data.</text>
</comment>
<evidence type="ECO:0000313" key="9">
    <source>
        <dbReference type="EMBL" id="HIS93326.1"/>
    </source>
</evidence>
<reference evidence="9" key="2">
    <citation type="journal article" date="2021" name="PeerJ">
        <title>Extensive microbial diversity within the chicken gut microbiome revealed by metagenomics and culture.</title>
        <authorList>
            <person name="Gilroy R."/>
            <person name="Ravi A."/>
            <person name="Getino M."/>
            <person name="Pursley I."/>
            <person name="Horton D.L."/>
            <person name="Alikhan N.F."/>
            <person name="Baker D."/>
            <person name="Gharbi K."/>
            <person name="Hall N."/>
            <person name="Watson M."/>
            <person name="Adriaenssens E.M."/>
            <person name="Foster-Nyarko E."/>
            <person name="Jarju S."/>
            <person name="Secka A."/>
            <person name="Antonio M."/>
            <person name="Oren A."/>
            <person name="Chaudhuri R.R."/>
            <person name="La Ragione R."/>
            <person name="Hildebrand F."/>
            <person name="Pallen M.J."/>
        </authorList>
    </citation>
    <scope>NUCLEOTIDE SEQUENCE</scope>
    <source>
        <strain evidence="9">13766</strain>
    </source>
</reference>
<dbReference type="SUPFAM" id="SSF161098">
    <property type="entry name" value="MetI-like"/>
    <property type="match status" value="1"/>
</dbReference>
<evidence type="ECO:0000256" key="3">
    <source>
        <dbReference type="ARBA" id="ARBA00022475"/>
    </source>
</evidence>
<keyword evidence="6 7" id="KW-0472">Membrane</keyword>
<protein>
    <submittedName>
        <fullName evidence="9">Carbohydrate ABC transporter permease</fullName>
    </submittedName>
</protein>
<comment type="subcellular location">
    <subcellularLocation>
        <location evidence="1 7">Cell membrane</location>
        <topology evidence="1 7">Multi-pass membrane protein</topology>
    </subcellularLocation>
</comment>
<dbReference type="Proteomes" id="UP000824140">
    <property type="component" value="Unassembled WGS sequence"/>
</dbReference>
<dbReference type="PANTHER" id="PTHR43744:SF9">
    <property type="entry name" value="POLYGALACTURONAN_RHAMNOGALACTURONAN TRANSPORT SYSTEM PERMEASE PROTEIN YTCP"/>
    <property type="match status" value="1"/>
</dbReference>
<evidence type="ECO:0000256" key="7">
    <source>
        <dbReference type="RuleBase" id="RU363032"/>
    </source>
</evidence>
<keyword evidence="2 7" id="KW-0813">Transport</keyword>
<evidence type="ECO:0000256" key="6">
    <source>
        <dbReference type="ARBA" id="ARBA00023136"/>
    </source>
</evidence>
<feature type="transmembrane region" description="Helical" evidence="7">
    <location>
        <begin position="181"/>
        <end position="205"/>
    </location>
</feature>
<dbReference type="PANTHER" id="PTHR43744">
    <property type="entry name" value="ABC TRANSPORTER PERMEASE PROTEIN MG189-RELATED-RELATED"/>
    <property type="match status" value="1"/>
</dbReference>
<comment type="similarity">
    <text evidence="7">Belongs to the binding-protein-dependent transport system permease family.</text>
</comment>
<feature type="domain" description="ABC transmembrane type-1" evidence="8">
    <location>
        <begin position="74"/>
        <end position="284"/>
    </location>
</feature>
<name>A0A9D1K6G2_9FIRM</name>
<keyword evidence="5 7" id="KW-1133">Transmembrane helix</keyword>
<proteinExistence type="inferred from homology"/>
<dbReference type="InterPro" id="IPR035906">
    <property type="entry name" value="MetI-like_sf"/>
</dbReference>
<dbReference type="GO" id="GO:0005886">
    <property type="term" value="C:plasma membrane"/>
    <property type="evidence" value="ECO:0007669"/>
    <property type="project" value="UniProtKB-SubCell"/>
</dbReference>
<evidence type="ECO:0000313" key="10">
    <source>
        <dbReference type="Proteomes" id="UP000824140"/>
    </source>
</evidence>
<feature type="transmembrane region" description="Helical" evidence="7">
    <location>
        <begin position="12"/>
        <end position="34"/>
    </location>
</feature>
<evidence type="ECO:0000259" key="8">
    <source>
        <dbReference type="PROSITE" id="PS50928"/>
    </source>
</evidence>
<dbReference type="EMBL" id="DVJN01000192">
    <property type="protein sequence ID" value="HIS93326.1"/>
    <property type="molecule type" value="Genomic_DNA"/>
</dbReference>
<accession>A0A9D1K6G2</accession>